<dbReference type="Pfam" id="PF00028">
    <property type="entry name" value="Cadherin"/>
    <property type="match status" value="15"/>
</dbReference>
<feature type="transmembrane region" description="Helical" evidence="11">
    <location>
        <begin position="1599"/>
        <end position="1623"/>
    </location>
</feature>
<dbReference type="InterPro" id="IPR027397">
    <property type="entry name" value="Catenin-bd_sf"/>
</dbReference>
<dbReference type="FunFam" id="2.60.40.60:FF:000353">
    <property type="entry name" value="Dachsous, isoform B"/>
    <property type="match status" value="1"/>
</dbReference>
<dbReference type="InterPro" id="IPR002126">
    <property type="entry name" value="Cadherin-like_dom"/>
</dbReference>
<dbReference type="CDD" id="cd11304">
    <property type="entry name" value="Cadherin_repeat"/>
    <property type="match status" value="15"/>
</dbReference>
<evidence type="ECO:0000256" key="1">
    <source>
        <dbReference type="ARBA" id="ARBA00004370"/>
    </source>
</evidence>
<keyword evidence="3" id="KW-0677">Repeat</keyword>
<keyword evidence="8" id="KW-0325">Glycoprotein</keyword>
<keyword evidence="4 9" id="KW-0106">Calcium</keyword>
<keyword evidence="7 11" id="KW-0472">Membrane</keyword>
<evidence type="ECO:0000256" key="11">
    <source>
        <dbReference type="SAM" id="Phobius"/>
    </source>
</evidence>
<feature type="domain" description="Cadherin" evidence="12">
    <location>
        <begin position="626"/>
        <end position="730"/>
    </location>
</feature>
<evidence type="ECO:0000313" key="14">
    <source>
        <dbReference type="Proteomes" id="UP001152798"/>
    </source>
</evidence>
<feature type="domain" description="Cadherin" evidence="12">
    <location>
        <begin position="418"/>
        <end position="520"/>
    </location>
</feature>
<evidence type="ECO:0000256" key="6">
    <source>
        <dbReference type="ARBA" id="ARBA00022989"/>
    </source>
</evidence>
<feature type="domain" description="Cadherin" evidence="12">
    <location>
        <begin position="521"/>
        <end position="625"/>
    </location>
</feature>
<feature type="domain" description="Cadherin" evidence="12">
    <location>
        <begin position="1472"/>
        <end position="1582"/>
    </location>
</feature>
<evidence type="ECO:0000256" key="7">
    <source>
        <dbReference type="ARBA" id="ARBA00023136"/>
    </source>
</evidence>
<dbReference type="GO" id="GO:0007156">
    <property type="term" value="P:homophilic cell adhesion via plasma membrane adhesion molecules"/>
    <property type="evidence" value="ECO:0007669"/>
    <property type="project" value="InterPro"/>
</dbReference>
<keyword evidence="6 11" id="KW-1133">Transmembrane helix</keyword>
<dbReference type="GO" id="GO:0007163">
    <property type="term" value="P:establishment or maintenance of cell polarity"/>
    <property type="evidence" value="ECO:0007669"/>
    <property type="project" value="UniProtKB-ARBA"/>
</dbReference>
<comment type="subcellular location">
    <subcellularLocation>
        <location evidence="1">Membrane</location>
    </subcellularLocation>
</comment>
<keyword evidence="5" id="KW-0130">Cell adhesion</keyword>
<feature type="domain" description="Cadherin" evidence="12">
    <location>
        <begin position="1045"/>
        <end position="1151"/>
    </location>
</feature>
<evidence type="ECO:0000256" key="8">
    <source>
        <dbReference type="ARBA" id="ARBA00023180"/>
    </source>
</evidence>
<keyword evidence="14" id="KW-1185">Reference proteome</keyword>
<dbReference type="FunFam" id="2.60.40.60:FF:000015">
    <property type="entry name" value="FAT atypical cadherin 1"/>
    <property type="match status" value="2"/>
</dbReference>
<dbReference type="PROSITE" id="PS50268">
    <property type="entry name" value="CADHERIN_2"/>
    <property type="match status" value="15"/>
</dbReference>
<evidence type="ECO:0000256" key="10">
    <source>
        <dbReference type="SAM" id="MobiDB-lite"/>
    </source>
</evidence>
<dbReference type="GO" id="GO:0048731">
    <property type="term" value="P:system development"/>
    <property type="evidence" value="ECO:0007669"/>
    <property type="project" value="UniProtKB-ARBA"/>
</dbReference>
<dbReference type="FunFam" id="2.60.40.60:FF:000140">
    <property type="entry name" value="Dachsous cadherin-related 1"/>
    <property type="match status" value="1"/>
</dbReference>
<dbReference type="FunFam" id="2.60.40.60:FF:000020">
    <property type="entry name" value="Dachsous cadherin-related 1b"/>
    <property type="match status" value="2"/>
</dbReference>
<feature type="domain" description="Cadherin" evidence="12">
    <location>
        <begin position="1360"/>
        <end position="1471"/>
    </location>
</feature>
<dbReference type="EMBL" id="OV725079">
    <property type="protein sequence ID" value="CAH1396739.1"/>
    <property type="molecule type" value="Genomic_DNA"/>
</dbReference>
<dbReference type="SUPFAM" id="SSF49313">
    <property type="entry name" value="Cadherin-like"/>
    <property type="match status" value="15"/>
</dbReference>
<dbReference type="FunFam" id="2.60.40.60:FF:000116">
    <property type="entry name" value="Dachsous cadherin-related 2"/>
    <property type="match status" value="1"/>
</dbReference>
<dbReference type="OrthoDB" id="6252479at2759"/>
<feature type="domain" description="Cadherin" evidence="12">
    <location>
        <begin position="733"/>
        <end position="840"/>
    </location>
</feature>
<evidence type="ECO:0000256" key="9">
    <source>
        <dbReference type="PROSITE-ProRule" id="PRU00043"/>
    </source>
</evidence>
<evidence type="ECO:0000313" key="13">
    <source>
        <dbReference type="EMBL" id="CAH1396739.1"/>
    </source>
</evidence>
<dbReference type="PANTHER" id="PTHR24026:SF136">
    <property type="entry name" value="PROTOCADHERIN-23"/>
    <property type="match status" value="1"/>
</dbReference>
<evidence type="ECO:0000256" key="5">
    <source>
        <dbReference type="ARBA" id="ARBA00022889"/>
    </source>
</evidence>
<dbReference type="GO" id="GO:0009887">
    <property type="term" value="P:animal organ morphogenesis"/>
    <property type="evidence" value="ECO:0007669"/>
    <property type="project" value="UniProtKB-ARBA"/>
</dbReference>
<feature type="compositionally biased region" description="Low complexity" evidence="10">
    <location>
        <begin position="1956"/>
        <end position="1979"/>
    </location>
</feature>
<name>A0A9P0H7F8_NEZVI</name>
<feature type="domain" description="Cadherin" evidence="12">
    <location>
        <begin position="946"/>
        <end position="1044"/>
    </location>
</feature>
<dbReference type="PANTHER" id="PTHR24026">
    <property type="entry name" value="FAT ATYPICAL CADHERIN-RELATED"/>
    <property type="match status" value="1"/>
</dbReference>
<feature type="domain" description="Cadherin" evidence="12">
    <location>
        <begin position="841"/>
        <end position="946"/>
    </location>
</feature>
<evidence type="ECO:0000259" key="12">
    <source>
        <dbReference type="PROSITE" id="PS50268"/>
    </source>
</evidence>
<proteinExistence type="predicted"/>
<dbReference type="GO" id="GO:0005886">
    <property type="term" value="C:plasma membrane"/>
    <property type="evidence" value="ECO:0007669"/>
    <property type="project" value="InterPro"/>
</dbReference>
<evidence type="ECO:0000256" key="4">
    <source>
        <dbReference type="ARBA" id="ARBA00022837"/>
    </source>
</evidence>
<evidence type="ECO:0000256" key="2">
    <source>
        <dbReference type="ARBA" id="ARBA00022692"/>
    </source>
</evidence>
<sequence length="2002" mass="216751">MVREDAGVGFVVGNVVGSEGSQSASGRARAGHLMYSLSSIQPTEPDAAFDLDRGTGSLVVTRALDREQCSEYRLEVRALDTSTTINHQSSAVIVKVEVTDVNDNPPVWSKDVLHLELQEDVSVGTAVFNFVATDTDSSPNGDIHYTLIKSHPVEVFSVDALTGTLSVSKPLDYEEISEYTIVVRATDQALNESERLSSTITARIKIRDVNDNRPVFISPMVRSIFAKEGSELGDPLCQVMAVDRDSAEFGRVTYVLTSGNDEGRFNLNFETGLLSVAGSLDPAARSVLNITASDQGSPPLQGSMSLVIAVRGATESPPAFSSRYYSANVSEDASIGTFITRLQAKSPISGGSNGLIYTSSSDKFIVDPITGVVTLGGVLDRETVPHYDVAFYVAEGERYDTTILSVTVIDANDHAPRFPACYPLGVPENSDFGVIHRFQAHDRDTGANADITYTITGGNTGNRFSLDVHTGELSARPLDREAQSSYRLTVTASDGGSPPLSSSCNFSVRVQDENDNPPVFSEPSYRGRVREDAPLGSLVLNVSATDRDQGDNAKLSYSLANESQAFFRIDQNTGLIYTAGLFDREQQNIYHFQVVATDNGRYDARSEKVSVEVRVEDVNDNKPEFSRYPFTAQVPSYVPSGKELLKVTATDADEGTNSDIVFSFLNEPPNNKFRMDPKTGVVTATSSLAMENGRLYHLEVLATDRGNPPQSASGLIEIRVGEGPEGAPTLRFQNTSYAAYMQENSPVGTEVLQVSAVRSDGRRQQIRYSLVSGNEGRRFEINPSTGLIRVSSSSELDYEAGTPISLTVEATADSPFGSPLYGYTTVLVHLTDQNDNSPKFTQSIYSTTVWEGNNKGTFVMQVSATDLDTGPNSQLLYHIVDGNHDNAFIIEPPSSGIVKMNIVLDREIRDSYRLTVIATDEGVPQLTGTSTILINIVDINDNQPNFPPHSVITVNEGKEVGSVLTSITANDVDTNPALTYNLSDPEDGKFSIDRFSGRVTLCHQLDYESVKEYRLGITASDTAHTAHTILTVIVTDSNDNPPVFSQPNYHATLLSDVGDSLYTVLTVSATDEDSEKNNKITYSLVGNTPGFMIDDKTGALLLNRSAIIVPTTVPKVIDLTVMATDSGKPPLSSTAAVRISVGTGGSSKAAFSQREYRITAKEDTNIGTSLIKLSSQSTSELFWAQYSIIDGNSDHTFHVMGPNGDLVLVKPLDREQRDHYTLKVVQGADNSSAVSVYIAVEDVNDNPPQFHMVKDSVSIPEDVPIGHSIAHLKGNDNDLPPNSDIIFDILSGNDEDIFKIDPDSGIVKVKNKLDYDKGLSEYFLVLSATDCAKPPEHSLLAISHLKIILEDVNDNAPHFPVAEYLEFVGENEALGTKVFTARATDMDRGIFGHLNYSIETTSISSYNGADESWKLFRIDSVTGLVTTNTVFDYELRSRYAFTIMATDSGGRSSKVKVRIEIESRDEFYPQFTERTYRFVVSGNDLSVGYVIGTVVATDRDKGPDGRVVYQLTNQHAYFKVNRTTGAVMIKKKIDSNLNTKQDVSFVIRASSGRQESLTNMTVVEISFDPLAHHETNLIIPEEGSNNTALAAATGKVADWAIGLLISLIIVILCFGAVFLFLHVRNRRQKNVNKPGLDSGQTADNFVDPSAFDTIPVRGGIPGPASQFGPPKYEDLPTYRNNKSTSSQSGAATTSQISGSDQSGSSGRGSAEDGDDVEDEEIRMINEGIQRDGGLHRTSDDNMSDVSVHNTQEYLARLGIVNTDGNSGSRRRTESVGGGSSKDIMLRAGVPIDGLRMFDEDGTAEADITNLIYAKLTDGSDRGSNTEEGGAGVIGMSAYPTHQPSMTGSLSSIVHSEEELTGSYNWDYLLDWGPQYQPLAHVFSEIARLKEDAASVKSGTSGTSSGKGKPPLLTSVAPRSIAAPVLSGRPPHHPPHQGPKIHLLPRSPINHDNTGVLSAAMSPSFSPALSPLATSPSLSPIVTPRHPTSHHVRQRTTDAELRI</sequence>
<dbReference type="PROSITE" id="PS00232">
    <property type="entry name" value="CADHERIN_1"/>
    <property type="match status" value="7"/>
</dbReference>
<feature type="compositionally biased region" description="Low complexity" evidence="10">
    <location>
        <begin position="1683"/>
        <end position="1708"/>
    </location>
</feature>
<evidence type="ECO:0000256" key="3">
    <source>
        <dbReference type="ARBA" id="ARBA00022737"/>
    </source>
</evidence>
<reference evidence="13" key="1">
    <citation type="submission" date="2022-01" db="EMBL/GenBank/DDBJ databases">
        <authorList>
            <person name="King R."/>
        </authorList>
    </citation>
    <scope>NUCLEOTIDE SEQUENCE</scope>
</reference>
<organism evidence="13 14">
    <name type="scientific">Nezara viridula</name>
    <name type="common">Southern green stink bug</name>
    <name type="synonym">Cimex viridulus</name>
    <dbReference type="NCBI Taxonomy" id="85310"/>
    <lineage>
        <taxon>Eukaryota</taxon>
        <taxon>Metazoa</taxon>
        <taxon>Ecdysozoa</taxon>
        <taxon>Arthropoda</taxon>
        <taxon>Hexapoda</taxon>
        <taxon>Insecta</taxon>
        <taxon>Pterygota</taxon>
        <taxon>Neoptera</taxon>
        <taxon>Paraneoptera</taxon>
        <taxon>Hemiptera</taxon>
        <taxon>Heteroptera</taxon>
        <taxon>Panheteroptera</taxon>
        <taxon>Pentatomomorpha</taxon>
        <taxon>Pentatomoidea</taxon>
        <taxon>Pentatomidae</taxon>
        <taxon>Pentatominae</taxon>
        <taxon>Nezara</taxon>
    </lineage>
</organism>
<dbReference type="GO" id="GO:0060429">
    <property type="term" value="P:epithelium development"/>
    <property type="evidence" value="ECO:0007669"/>
    <property type="project" value="UniProtKB-ARBA"/>
</dbReference>
<accession>A0A9P0H7F8</accession>
<feature type="region of interest" description="Disordered" evidence="10">
    <location>
        <begin position="1761"/>
        <end position="1781"/>
    </location>
</feature>
<gene>
    <name evidence="13" type="ORF">NEZAVI_LOCUS6749</name>
</gene>
<feature type="region of interest" description="Disordered" evidence="10">
    <location>
        <begin position="1923"/>
        <end position="2002"/>
    </location>
</feature>
<dbReference type="InterPro" id="IPR015919">
    <property type="entry name" value="Cadherin-like_sf"/>
</dbReference>
<dbReference type="SMART" id="SM00112">
    <property type="entry name" value="CA"/>
    <property type="match status" value="15"/>
</dbReference>
<feature type="domain" description="Cadherin" evidence="12">
    <location>
        <begin position="1152"/>
        <end position="1250"/>
    </location>
</feature>
<dbReference type="GO" id="GO:0005509">
    <property type="term" value="F:calcium ion binding"/>
    <property type="evidence" value="ECO:0007669"/>
    <property type="project" value="UniProtKB-UniRule"/>
</dbReference>
<feature type="domain" description="Cadherin" evidence="12">
    <location>
        <begin position="1251"/>
        <end position="1359"/>
    </location>
</feature>
<feature type="region of interest" description="Disordered" evidence="10">
    <location>
        <begin position="1653"/>
        <end position="1717"/>
    </location>
</feature>
<dbReference type="Gene3D" id="2.60.40.60">
    <property type="entry name" value="Cadherins"/>
    <property type="match status" value="15"/>
</dbReference>
<feature type="domain" description="Cadherin" evidence="12">
    <location>
        <begin position="321"/>
        <end position="418"/>
    </location>
</feature>
<feature type="domain" description="Cadherin" evidence="12">
    <location>
        <begin position="109"/>
        <end position="216"/>
    </location>
</feature>
<feature type="domain" description="Cadherin" evidence="12">
    <location>
        <begin position="2"/>
        <end position="108"/>
    </location>
</feature>
<dbReference type="GO" id="GO:0048729">
    <property type="term" value="P:tissue morphogenesis"/>
    <property type="evidence" value="ECO:0007669"/>
    <property type="project" value="UniProtKB-ARBA"/>
</dbReference>
<dbReference type="PRINTS" id="PR00205">
    <property type="entry name" value="CADHERIN"/>
</dbReference>
<keyword evidence="2 11" id="KW-0812">Transmembrane</keyword>
<protein>
    <recommendedName>
        <fullName evidence="12">Cadherin domain-containing protein</fullName>
    </recommendedName>
</protein>
<dbReference type="Gene3D" id="4.10.900.10">
    <property type="entry name" value="TCF3-CBD (Catenin binding domain)"/>
    <property type="match status" value="1"/>
</dbReference>
<dbReference type="FunFam" id="2.60.40.60:FF:000035">
    <property type="entry name" value="Protocadherin Fat 3"/>
    <property type="match status" value="1"/>
</dbReference>
<dbReference type="Proteomes" id="UP001152798">
    <property type="component" value="Chromosome 3"/>
</dbReference>
<dbReference type="InterPro" id="IPR020894">
    <property type="entry name" value="Cadherin_CS"/>
</dbReference>
<dbReference type="FunFam" id="2.60.40.60:FF:000081">
    <property type="entry name" value="protocadherin Fat 4"/>
    <property type="match status" value="1"/>
</dbReference>
<feature type="domain" description="Cadherin" evidence="12">
    <location>
        <begin position="218"/>
        <end position="320"/>
    </location>
</feature>